<dbReference type="EMBL" id="KU574722">
    <property type="protein sequence ID" value="AMM43641.1"/>
    <property type="molecule type" value="Genomic_DNA"/>
</dbReference>
<proteinExistence type="predicted"/>
<accession>A0A1L2CUE5</accession>
<evidence type="ECO:0000313" key="3">
    <source>
        <dbReference type="Proteomes" id="UP000223891"/>
    </source>
</evidence>
<name>A0A1L2CUE5_9CAUD</name>
<organism evidence="2 3">
    <name type="scientific">Pectobacterium phage vB_PcaM_CBB</name>
    <dbReference type="NCBI Taxonomy" id="2772511"/>
    <lineage>
        <taxon>Viruses</taxon>
        <taxon>Duplodnaviria</taxon>
        <taxon>Heunggongvirae</taxon>
        <taxon>Uroviricota</taxon>
        <taxon>Caudoviricetes</taxon>
        <taxon>Mimasvirus</taxon>
        <taxon>Mimasvirus CBB</taxon>
    </lineage>
</organism>
<gene>
    <name evidence="2" type="ORF">CBB_76</name>
</gene>
<keyword evidence="3" id="KW-1185">Reference proteome</keyword>
<evidence type="ECO:0000313" key="2">
    <source>
        <dbReference type="EMBL" id="AMM43641.1"/>
    </source>
</evidence>
<protein>
    <submittedName>
        <fullName evidence="2">Uncharacterized protein</fullName>
    </submittedName>
</protein>
<sequence>MRKDRKSEDRDYLKQFENKSVEELLDILSKEAEELKQLIKSILNRGDKNGKD</sequence>
<dbReference type="Proteomes" id="UP000223891">
    <property type="component" value="Segment"/>
</dbReference>
<feature type="coiled-coil region" evidence="1">
    <location>
        <begin position="18"/>
        <end position="45"/>
    </location>
</feature>
<evidence type="ECO:0000256" key="1">
    <source>
        <dbReference type="SAM" id="Coils"/>
    </source>
</evidence>
<keyword evidence="1" id="KW-0175">Coiled coil</keyword>
<reference evidence="3" key="1">
    <citation type="submission" date="2016-01" db="EMBL/GenBank/DDBJ databases">
        <title>Isolation and Characterization of Enterobacteria phage CBB.</title>
        <authorList>
            <person name="Buttimer C.T.H."/>
            <person name="Hendrix H."/>
            <person name="Alexandre H."/>
            <person name="O'Mahony J."/>
            <person name="Lavigne R."/>
            <person name="Coffey A."/>
        </authorList>
    </citation>
    <scope>NUCLEOTIDE SEQUENCE [LARGE SCALE GENOMIC DNA]</scope>
</reference>